<keyword evidence="1" id="KW-0472">Membrane</keyword>
<evidence type="ECO:0000256" key="1">
    <source>
        <dbReference type="SAM" id="Phobius"/>
    </source>
</evidence>
<protein>
    <submittedName>
        <fullName evidence="3">SEA domain-containing protein</fullName>
    </submittedName>
</protein>
<feature type="transmembrane region" description="Helical" evidence="1">
    <location>
        <begin position="38"/>
        <end position="62"/>
    </location>
</feature>
<keyword evidence="2" id="KW-1185">Reference proteome</keyword>
<organism evidence="2 3">
    <name type="scientific">Panagrellus redivivus</name>
    <name type="common">Microworm</name>
    <dbReference type="NCBI Taxonomy" id="6233"/>
    <lineage>
        <taxon>Eukaryota</taxon>
        <taxon>Metazoa</taxon>
        <taxon>Ecdysozoa</taxon>
        <taxon>Nematoda</taxon>
        <taxon>Chromadorea</taxon>
        <taxon>Rhabditida</taxon>
        <taxon>Tylenchina</taxon>
        <taxon>Panagrolaimomorpha</taxon>
        <taxon>Panagrolaimoidea</taxon>
        <taxon>Panagrolaimidae</taxon>
        <taxon>Panagrellus</taxon>
    </lineage>
</organism>
<reference evidence="3" key="2">
    <citation type="submission" date="2020-10" db="UniProtKB">
        <authorList>
            <consortium name="WormBaseParasite"/>
        </authorList>
    </citation>
    <scope>IDENTIFICATION</scope>
</reference>
<reference evidence="2" key="1">
    <citation type="journal article" date="2013" name="Genetics">
        <title>The draft genome and transcriptome of Panagrellus redivivus are shaped by the harsh demands of a free-living lifestyle.</title>
        <authorList>
            <person name="Srinivasan J."/>
            <person name="Dillman A.R."/>
            <person name="Macchietto M.G."/>
            <person name="Heikkinen L."/>
            <person name="Lakso M."/>
            <person name="Fracchia K.M."/>
            <person name="Antoshechkin I."/>
            <person name="Mortazavi A."/>
            <person name="Wong G."/>
            <person name="Sternberg P.W."/>
        </authorList>
    </citation>
    <scope>NUCLEOTIDE SEQUENCE [LARGE SCALE GENOMIC DNA]</scope>
    <source>
        <strain evidence="2">MT8872</strain>
    </source>
</reference>
<evidence type="ECO:0000313" key="3">
    <source>
        <dbReference type="WBParaSite" id="Pan_g5179.t1"/>
    </source>
</evidence>
<dbReference type="Proteomes" id="UP000492821">
    <property type="component" value="Unassembled WGS sequence"/>
</dbReference>
<keyword evidence="1" id="KW-1133">Transmembrane helix</keyword>
<sequence length="134" mass="15400">MISYELKEDGTVHTEFNVEHARICRKHRRAASTFATVWASYIFIFLAVLFTFTVVFAVGYLINSMSLDGSKASAAKMFSPTRYQTFNERSVNIMQRVRDIIARTNTTKDPQIDDVVYDKSKLSAYAETWLNTNH</sequence>
<dbReference type="AlphaFoldDB" id="A0A7E4ZZS7"/>
<evidence type="ECO:0000313" key="2">
    <source>
        <dbReference type="Proteomes" id="UP000492821"/>
    </source>
</evidence>
<name>A0A7E4ZZS7_PANRE</name>
<proteinExistence type="predicted"/>
<keyword evidence="1" id="KW-0812">Transmembrane</keyword>
<accession>A0A7E4ZZS7</accession>
<dbReference type="WBParaSite" id="Pan_g5179.t1">
    <property type="protein sequence ID" value="Pan_g5179.t1"/>
    <property type="gene ID" value="Pan_g5179"/>
</dbReference>